<sequence>MKKVLSFLILLSMVMTLFSSQLVVAHLNVFTSPPPDGEPPHAYISFGPGYEYLFSGGSSITNLNEWKG</sequence>
<dbReference type="RefSeq" id="WP_307397433.1">
    <property type="nucleotide sequence ID" value="NZ_BAAADK010000017.1"/>
</dbReference>
<gene>
    <name evidence="2" type="ORF">J2S11_003951</name>
</gene>
<keyword evidence="1" id="KW-0732">Signal</keyword>
<keyword evidence="3" id="KW-1185">Reference proteome</keyword>
<accession>A0ABT9W446</accession>
<evidence type="ECO:0000313" key="2">
    <source>
        <dbReference type="EMBL" id="MDQ0168021.1"/>
    </source>
</evidence>
<reference evidence="2 3" key="1">
    <citation type="submission" date="2023-07" db="EMBL/GenBank/DDBJ databases">
        <title>Genomic Encyclopedia of Type Strains, Phase IV (KMG-IV): sequencing the most valuable type-strain genomes for metagenomic binning, comparative biology and taxonomic classification.</title>
        <authorList>
            <person name="Goeker M."/>
        </authorList>
    </citation>
    <scope>NUCLEOTIDE SEQUENCE [LARGE SCALE GENOMIC DNA]</scope>
    <source>
        <strain evidence="2 3">DSM 12751</strain>
    </source>
</reference>
<dbReference type="EMBL" id="JAUSTY010000022">
    <property type="protein sequence ID" value="MDQ0168021.1"/>
    <property type="molecule type" value="Genomic_DNA"/>
</dbReference>
<name>A0ABT9W446_9BACI</name>
<feature type="chain" id="PRO_5045762792" evidence="1">
    <location>
        <begin position="26"/>
        <end position="68"/>
    </location>
</feature>
<protein>
    <submittedName>
        <fullName evidence="2">Uncharacterized protein</fullName>
    </submittedName>
</protein>
<feature type="signal peptide" evidence="1">
    <location>
        <begin position="1"/>
        <end position="25"/>
    </location>
</feature>
<proteinExistence type="predicted"/>
<organism evidence="2 3">
    <name type="scientific">Caldalkalibacillus horti</name>
    <dbReference type="NCBI Taxonomy" id="77523"/>
    <lineage>
        <taxon>Bacteria</taxon>
        <taxon>Bacillati</taxon>
        <taxon>Bacillota</taxon>
        <taxon>Bacilli</taxon>
        <taxon>Bacillales</taxon>
        <taxon>Bacillaceae</taxon>
        <taxon>Caldalkalibacillus</taxon>
    </lineage>
</organism>
<dbReference type="Proteomes" id="UP001235840">
    <property type="component" value="Unassembled WGS sequence"/>
</dbReference>
<evidence type="ECO:0000313" key="3">
    <source>
        <dbReference type="Proteomes" id="UP001235840"/>
    </source>
</evidence>
<evidence type="ECO:0000256" key="1">
    <source>
        <dbReference type="SAM" id="SignalP"/>
    </source>
</evidence>
<comment type="caution">
    <text evidence="2">The sequence shown here is derived from an EMBL/GenBank/DDBJ whole genome shotgun (WGS) entry which is preliminary data.</text>
</comment>